<feature type="coiled-coil region" evidence="1">
    <location>
        <begin position="270"/>
        <end position="297"/>
    </location>
</feature>
<accession>A0A562LEW3</accession>
<keyword evidence="2" id="KW-1133">Transmembrane helix</keyword>
<gene>
    <name evidence="3" type="ORF">IP90_00415</name>
</gene>
<comment type="caution">
    <text evidence="3">The sequence shown here is derived from an EMBL/GenBank/DDBJ whole genome shotgun (WGS) entry which is preliminary data.</text>
</comment>
<keyword evidence="2" id="KW-0812">Transmembrane</keyword>
<keyword evidence="2" id="KW-0472">Membrane</keyword>
<dbReference type="RefSeq" id="WP_144897950.1">
    <property type="nucleotide sequence ID" value="NZ_VLKN01000001.1"/>
</dbReference>
<dbReference type="AlphaFoldDB" id="A0A562LEW3"/>
<dbReference type="Proteomes" id="UP000315167">
    <property type="component" value="Unassembled WGS sequence"/>
</dbReference>
<reference evidence="3 4" key="1">
    <citation type="journal article" date="2015" name="Stand. Genomic Sci.">
        <title>Genomic Encyclopedia of Bacterial and Archaeal Type Strains, Phase III: the genomes of soil and plant-associated and newly described type strains.</title>
        <authorList>
            <person name="Whitman W.B."/>
            <person name="Woyke T."/>
            <person name="Klenk H.P."/>
            <person name="Zhou Y."/>
            <person name="Lilburn T.G."/>
            <person name="Beck B.J."/>
            <person name="De Vos P."/>
            <person name="Vandamme P."/>
            <person name="Eisen J.A."/>
            <person name="Garrity G."/>
            <person name="Hugenholtz P."/>
            <person name="Kyrpides N.C."/>
        </authorList>
    </citation>
    <scope>NUCLEOTIDE SEQUENCE [LARGE SCALE GENOMIC DNA]</scope>
    <source>
        <strain evidence="3 4">CGMCC 1.10821</strain>
    </source>
</reference>
<organism evidence="3 4">
    <name type="scientific">Luteimonas cucumeris</name>
    <dbReference type="NCBI Taxonomy" id="985012"/>
    <lineage>
        <taxon>Bacteria</taxon>
        <taxon>Pseudomonadati</taxon>
        <taxon>Pseudomonadota</taxon>
        <taxon>Gammaproteobacteria</taxon>
        <taxon>Lysobacterales</taxon>
        <taxon>Lysobacteraceae</taxon>
        <taxon>Luteimonas</taxon>
    </lineage>
</organism>
<protein>
    <submittedName>
        <fullName evidence="3">Uncharacterized protein</fullName>
    </submittedName>
</protein>
<feature type="transmembrane region" description="Helical" evidence="2">
    <location>
        <begin position="12"/>
        <end position="32"/>
    </location>
</feature>
<evidence type="ECO:0000256" key="1">
    <source>
        <dbReference type="SAM" id="Coils"/>
    </source>
</evidence>
<name>A0A562LEW3_9GAMM</name>
<proteinExistence type="predicted"/>
<evidence type="ECO:0000313" key="3">
    <source>
        <dbReference type="EMBL" id="TWI06151.1"/>
    </source>
</evidence>
<dbReference type="EMBL" id="VLKN01000001">
    <property type="protein sequence ID" value="TWI06151.1"/>
    <property type="molecule type" value="Genomic_DNA"/>
</dbReference>
<keyword evidence="1" id="KW-0175">Coiled coil</keyword>
<evidence type="ECO:0000256" key="2">
    <source>
        <dbReference type="SAM" id="Phobius"/>
    </source>
</evidence>
<sequence length="604" mass="64440">MLLPSKSNGGALAIVLAVVAIVVVAAIALIGWRASRLQRVELVDTLKGQIIELEAVRQQLQQRRVPDDWKVGMFIASRTLNHALDTLEGSRIRLADVPGMTFEVLSLDAAPRSGSTRVEVVLRASSERRPQLSVRISGSALLLLREVRQAADGVDTAHFSLSMLDIAPQLDWRNLTVGGTRLVNGIVSSRATERLADGLALNLPLRVPAIVPLQLDKAVTIQAGASSYDLRLSMPPSTIDASFVLATPIATPQGIWILGGDRPALDLPSRDSLPNDVESLRERVAQLERDIDGQLARVLDPAADTALWISSAYAASIFQSFNALPDEQRRIDVEVGNASGTLVERSFNVLNQPARFTSSLQSGAGTLQIGQVQTTWTAGKGLGAAIPVKADATAQVEAHVFPPRILGGSRQIDATLSGAAADTLDVALGLRAVSHGAHQALVIGPVVGCDEIDLTLETATVPTLGIRQSLPLTDIPVNGVVLLDTAPRHLPRDMAASPRRIAFVGEPAWITTTWKNPRVEIGERGYLIRSDFTTQLDSVAPTEHVGKQALAAAFQQAWALETKPTCPARRSPVVLLNGIDIAETDDIASTARLIMGGLGGARRR</sequence>
<evidence type="ECO:0000313" key="4">
    <source>
        <dbReference type="Proteomes" id="UP000315167"/>
    </source>
</evidence>
<keyword evidence="4" id="KW-1185">Reference proteome</keyword>